<keyword evidence="2" id="KW-1185">Reference proteome</keyword>
<comment type="caution">
    <text evidence="1">The sequence shown here is derived from an EMBL/GenBank/DDBJ whole genome shotgun (WGS) entry which is preliminary data.</text>
</comment>
<evidence type="ECO:0000313" key="2">
    <source>
        <dbReference type="Proteomes" id="UP000004756"/>
    </source>
</evidence>
<dbReference type="Proteomes" id="UP000004756">
    <property type="component" value="Unassembled WGS sequence"/>
</dbReference>
<organism evidence="1 2">
    <name type="scientific">[Clostridium] asparagiforme DSM 15981</name>
    <dbReference type="NCBI Taxonomy" id="518636"/>
    <lineage>
        <taxon>Bacteria</taxon>
        <taxon>Bacillati</taxon>
        <taxon>Bacillota</taxon>
        <taxon>Clostridia</taxon>
        <taxon>Lachnospirales</taxon>
        <taxon>Lachnospiraceae</taxon>
        <taxon>Enterocloster</taxon>
    </lineage>
</organism>
<name>C0DAE0_9FIRM</name>
<reference evidence="1 2" key="2">
    <citation type="submission" date="2009-02" db="EMBL/GenBank/DDBJ databases">
        <title>Draft genome sequence of Clostridium asparagiforme (DSM 15981).</title>
        <authorList>
            <person name="Sudarsanam P."/>
            <person name="Ley R."/>
            <person name="Guruge J."/>
            <person name="Turnbaugh P.J."/>
            <person name="Mahowald M."/>
            <person name="Liep D."/>
            <person name="Gordon J."/>
        </authorList>
    </citation>
    <scope>NUCLEOTIDE SEQUENCE [LARGE SCALE GENOMIC DNA]</scope>
    <source>
        <strain evidence="1 2">DSM 15981</strain>
    </source>
</reference>
<protein>
    <submittedName>
        <fullName evidence="1">Uncharacterized protein</fullName>
    </submittedName>
</protein>
<sequence length="52" mass="6331">MRKNMKKMLFYPVNKWKINKKSPRIVHDTGGFFHVPVIDKKCRWPYNPQGNR</sequence>
<accession>C0DAE0</accession>
<proteinExistence type="predicted"/>
<reference evidence="1 2" key="1">
    <citation type="submission" date="2009-01" db="EMBL/GenBank/DDBJ databases">
        <authorList>
            <person name="Fulton L."/>
            <person name="Clifton S."/>
            <person name="Fulton B."/>
            <person name="Xu J."/>
            <person name="Minx P."/>
            <person name="Pepin K.H."/>
            <person name="Johnson M."/>
            <person name="Bhonagiri V."/>
            <person name="Nash W.E."/>
            <person name="Mardis E.R."/>
            <person name="Wilson R.K."/>
        </authorList>
    </citation>
    <scope>NUCLEOTIDE SEQUENCE [LARGE SCALE GENOMIC DNA]</scope>
    <source>
        <strain evidence="1 2">DSM 15981</strain>
    </source>
</reference>
<dbReference type="AlphaFoldDB" id="C0DAE0"/>
<dbReference type="HOGENOM" id="CLU_3078228_0_0_9"/>
<evidence type="ECO:0000313" key="1">
    <source>
        <dbReference type="EMBL" id="EEG51656.1"/>
    </source>
</evidence>
<dbReference type="EMBL" id="ACCJ01000535">
    <property type="protein sequence ID" value="EEG51656.1"/>
    <property type="molecule type" value="Genomic_DNA"/>
</dbReference>
<gene>
    <name evidence="1" type="ORF">CLOSTASPAR_06243</name>
</gene>